<protein>
    <submittedName>
        <fullName evidence="1">Uncharacterized protein</fullName>
    </submittedName>
</protein>
<accession>A0A183MD32</accession>
<dbReference type="AlphaFoldDB" id="A0A183MD32"/>
<reference evidence="1 2" key="1">
    <citation type="submission" date="2018-11" db="EMBL/GenBank/DDBJ databases">
        <authorList>
            <consortium name="Pathogen Informatics"/>
        </authorList>
    </citation>
    <scope>NUCLEOTIDE SEQUENCE [LARGE SCALE GENOMIC DNA]</scope>
    <source>
        <strain evidence="1 2">Zambia</strain>
    </source>
</reference>
<evidence type="ECO:0000313" key="2">
    <source>
        <dbReference type="Proteomes" id="UP000277204"/>
    </source>
</evidence>
<proteinExistence type="predicted"/>
<keyword evidence="2" id="KW-1185">Reference proteome</keyword>
<sequence>MVEPTGTYVRANIARLGHHDRQARPPRQVPSWRVIPIPGVDIYMDCSCGAKHCKSCPKKHPDRRKLTDTDTLKPCNLRALRSSLLTINSVHSNKNYPTPELKSKPRSRSSQTQKEHYQVGEPIKSVGVLDENISDPAFLARHSRLEIEEVRHERLSRQRTAEQELKQRLEERDQASWVREKRFTLSYLRVSKKSKLSVC</sequence>
<organism evidence="1 2">
    <name type="scientific">Schistosoma margrebowiei</name>
    <dbReference type="NCBI Taxonomy" id="48269"/>
    <lineage>
        <taxon>Eukaryota</taxon>
        <taxon>Metazoa</taxon>
        <taxon>Spiralia</taxon>
        <taxon>Lophotrochozoa</taxon>
        <taxon>Platyhelminthes</taxon>
        <taxon>Trematoda</taxon>
        <taxon>Digenea</taxon>
        <taxon>Strigeidida</taxon>
        <taxon>Schistosomatoidea</taxon>
        <taxon>Schistosomatidae</taxon>
        <taxon>Schistosoma</taxon>
    </lineage>
</organism>
<evidence type="ECO:0000313" key="1">
    <source>
        <dbReference type="EMBL" id="VDP09509.1"/>
    </source>
</evidence>
<dbReference type="Proteomes" id="UP000277204">
    <property type="component" value="Unassembled WGS sequence"/>
</dbReference>
<name>A0A183MD32_9TREM</name>
<dbReference type="Gene3D" id="6.10.250.2000">
    <property type="match status" value="1"/>
</dbReference>
<dbReference type="EMBL" id="UZAI01011918">
    <property type="protein sequence ID" value="VDP09509.1"/>
    <property type="molecule type" value="Genomic_DNA"/>
</dbReference>
<gene>
    <name evidence="1" type="ORF">SMRZ_LOCUS13957</name>
</gene>